<dbReference type="Gene3D" id="1.10.10.10">
    <property type="entry name" value="Winged helix-like DNA-binding domain superfamily/Winged helix DNA-binding domain"/>
    <property type="match status" value="1"/>
</dbReference>
<dbReference type="PANTHER" id="PTHR37318:SF1">
    <property type="entry name" value="BSL7504 PROTEIN"/>
    <property type="match status" value="1"/>
</dbReference>
<dbReference type="InterPro" id="IPR027395">
    <property type="entry name" value="WH_DNA-bd_dom"/>
</dbReference>
<dbReference type="RefSeq" id="WP_116225561.1">
    <property type="nucleotide sequence ID" value="NZ_AP018437.1"/>
</dbReference>
<evidence type="ECO:0000259" key="1">
    <source>
        <dbReference type="Pfam" id="PF13601"/>
    </source>
</evidence>
<reference evidence="2 3" key="1">
    <citation type="submission" date="2018-08" db="EMBL/GenBank/DDBJ databases">
        <title>Genomic Encyclopedia of Type Strains, Phase IV (KMG-IV): sequencing the most valuable type-strain genomes for metagenomic binning, comparative biology and taxonomic classification.</title>
        <authorList>
            <person name="Goeker M."/>
        </authorList>
    </citation>
    <scope>NUCLEOTIDE SEQUENCE [LARGE SCALE GENOMIC DNA]</scope>
    <source>
        <strain evidence="2 3">DSM 23923</strain>
    </source>
</reference>
<evidence type="ECO:0000313" key="3">
    <source>
        <dbReference type="Proteomes" id="UP000256388"/>
    </source>
</evidence>
<dbReference type="Proteomes" id="UP000256388">
    <property type="component" value="Unassembled WGS sequence"/>
</dbReference>
<dbReference type="SUPFAM" id="SSF46785">
    <property type="entry name" value="Winged helix' DNA-binding domain"/>
    <property type="match status" value="1"/>
</dbReference>
<dbReference type="InterPro" id="IPR036390">
    <property type="entry name" value="WH_DNA-bd_sf"/>
</dbReference>
<evidence type="ECO:0000313" key="2">
    <source>
        <dbReference type="EMBL" id="REG07083.1"/>
    </source>
</evidence>
<dbReference type="AlphaFoldDB" id="A0A347ZVQ6"/>
<dbReference type="InterPro" id="IPR036388">
    <property type="entry name" value="WH-like_DNA-bd_sf"/>
</dbReference>
<comment type="caution">
    <text evidence="2">The sequence shown here is derived from an EMBL/GenBank/DDBJ whole genome shotgun (WGS) entry which is preliminary data.</text>
</comment>
<proteinExistence type="predicted"/>
<gene>
    <name evidence="2" type="ORF">DFR64_2287</name>
</gene>
<dbReference type="Pfam" id="PF13601">
    <property type="entry name" value="HTH_34"/>
    <property type="match status" value="1"/>
</dbReference>
<protein>
    <submittedName>
        <fullName evidence="2">Transcriptional regulator</fullName>
    </submittedName>
</protein>
<accession>A0A347ZVQ6</accession>
<feature type="domain" description="Winged helix DNA-binding" evidence="1">
    <location>
        <begin position="12"/>
        <end position="94"/>
    </location>
</feature>
<dbReference type="OrthoDB" id="9800369at2"/>
<keyword evidence="3" id="KW-1185">Reference proteome</keyword>
<name>A0A347ZVQ6_9CHLR</name>
<dbReference type="PANTHER" id="PTHR37318">
    <property type="entry name" value="BSL7504 PROTEIN"/>
    <property type="match status" value="1"/>
</dbReference>
<sequence length="96" mass="10644">MTELNEIIHQSVRLRIMAALTALDPDNEVDFTALRDLLEVTDGNLGAHLHKLEEAGYITVNKTFVERKPRTFVSATSAGRLAFQAHVAALEEILKS</sequence>
<organism evidence="2 3">
    <name type="scientific">Pelolinea submarina</name>
    <dbReference type="NCBI Taxonomy" id="913107"/>
    <lineage>
        <taxon>Bacteria</taxon>
        <taxon>Bacillati</taxon>
        <taxon>Chloroflexota</taxon>
        <taxon>Anaerolineae</taxon>
        <taxon>Anaerolineales</taxon>
        <taxon>Anaerolineaceae</taxon>
        <taxon>Pelolinea</taxon>
    </lineage>
</organism>
<dbReference type="EMBL" id="QUMS01000003">
    <property type="protein sequence ID" value="REG07083.1"/>
    <property type="molecule type" value="Genomic_DNA"/>
</dbReference>